<dbReference type="Proteomes" id="UP000003688">
    <property type="component" value="Unassembled WGS sequence"/>
</dbReference>
<keyword evidence="2" id="KW-1185">Reference proteome</keyword>
<sequence length="602" mass="67259">MIVYGDPRFGIEAKEFIQHLERQTALIHWDNLDAARSVLIQCGQFEQGIMDQYEEQNKSLIQSRVQTVTDSASTLFYALLFDACRKLPEPRYEIRTALDHLQSALQQVQDINNVSLQIKVPEGFEFYTLYPEQYCFAACKWCSHHVSVPPRKKAVVIGLRSIGTSLSALVATTLEVVGWETLRFTVRPRGNPFEREANIPDIDLTDIAQVLIVDEGPGISGSSLTAVVQVLLEKSFPLECITLFPGHAGEPGCFASPRVRSIWSSIPKQIVTLDELHWNNRSLPELLTSKSEEMFHPAVFDGIEDLSAGLWRRHAYPNASEWPCICLTFERTKYLCSASGSLAIIWKFIGLGSLNEKCSNSYDLVRRSQVGPTKNLHLPVLGLFNGFMALPWIGGRRLLCSDASNPLILGTIAQHIIASSIPSQSEERNAAEITRLGQMLQGNTMESLGERYAHCINRSIGVALNQSPGLNYGDGHLGPHEWIQTPQGALFKVDNFGHRIDHTIVGTQSILWDIARATIEWKMNRITSAAFYSIIESAGVAIPPDALTFYRMAYAAFRLGQISLCRTSTTSETWELIHSQHAATYHREYLAHELELQTSETG</sequence>
<dbReference type="RefSeq" id="WP_007418669.1">
    <property type="nucleotide sequence ID" value="NZ_ABOX02000075.1"/>
</dbReference>
<gene>
    <name evidence="1" type="ORF">Cflav_PD0390</name>
</gene>
<organism evidence="1 2">
    <name type="scientific">Pedosphaera parvula (strain Ellin514)</name>
    <dbReference type="NCBI Taxonomy" id="320771"/>
    <lineage>
        <taxon>Bacteria</taxon>
        <taxon>Pseudomonadati</taxon>
        <taxon>Verrucomicrobiota</taxon>
        <taxon>Pedosphaerae</taxon>
        <taxon>Pedosphaerales</taxon>
        <taxon>Pedosphaeraceae</taxon>
        <taxon>Pedosphaera</taxon>
    </lineage>
</organism>
<dbReference type="EMBL" id="ABOX02000075">
    <property type="protein sequence ID" value="EEF57296.1"/>
    <property type="molecule type" value="Genomic_DNA"/>
</dbReference>
<reference evidence="1 2" key="1">
    <citation type="journal article" date="2011" name="J. Bacteriol.">
        <title>Genome sequence of 'Pedosphaera parvula' Ellin514, an aerobic Verrucomicrobial isolate from pasture soil.</title>
        <authorList>
            <person name="Kant R."/>
            <person name="van Passel M.W."/>
            <person name="Sangwan P."/>
            <person name="Palva A."/>
            <person name="Lucas S."/>
            <person name="Copeland A."/>
            <person name="Lapidus A."/>
            <person name="Glavina Del Rio T."/>
            <person name="Dalin E."/>
            <person name="Tice H."/>
            <person name="Bruce D."/>
            <person name="Goodwin L."/>
            <person name="Pitluck S."/>
            <person name="Chertkov O."/>
            <person name="Larimer F.W."/>
            <person name="Land M.L."/>
            <person name="Hauser L."/>
            <person name="Brettin T.S."/>
            <person name="Detter J.C."/>
            <person name="Han S."/>
            <person name="de Vos W.M."/>
            <person name="Janssen P.H."/>
            <person name="Smidt H."/>
        </authorList>
    </citation>
    <scope>NUCLEOTIDE SEQUENCE [LARGE SCALE GENOMIC DNA]</scope>
    <source>
        <strain evidence="1 2">Ellin514</strain>
    </source>
</reference>
<proteinExistence type="predicted"/>
<dbReference type="OrthoDB" id="7592571at2"/>
<dbReference type="AlphaFoldDB" id="B9XS86"/>
<name>B9XS86_PEDPL</name>
<protein>
    <submittedName>
        <fullName evidence="1">Uncharacterized protein</fullName>
    </submittedName>
</protein>
<evidence type="ECO:0000313" key="1">
    <source>
        <dbReference type="EMBL" id="EEF57296.1"/>
    </source>
</evidence>
<dbReference type="STRING" id="320771.Cflav_PD0390"/>
<comment type="caution">
    <text evidence="1">The sequence shown here is derived from an EMBL/GenBank/DDBJ whole genome shotgun (WGS) entry which is preliminary data.</text>
</comment>
<accession>B9XS86</accession>
<evidence type="ECO:0000313" key="2">
    <source>
        <dbReference type="Proteomes" id="UP000003688"/>
    </source>
</evidence>